<gene>
    <name evidence="2" type="ORF">S06H3_02544</name>
</gene>
<comment type="caution">
    <text evidence="2">The sequence shown here is derived from an EMBL/GenBank/DDBJ whole genome shotgun (WGS) entry which is preliminary data.</text>
</comment>
<organism evidence="2">
    <name type="scientific">marine sediment metagenome</name>
    <dbReference type="NCBI Taxonomy" id="412755"/>
    <lineage>
        <taxon>unclassified sequences</taxon>
        <taxon>metagenomes</taxon>
        <taxon>ecological metagenomes</taxon>
    </lineage>
</organism>
<accession>X1K488</accession>
<name>X1K488_9ZZZZ</name>
<protein>
    <submittedName>
        <fullName evidence="2">Uncharacterized protein</fullName>
    </submittedName>
</protein>
<evidence type="ECO:0000313" key="2">
    <source>
        <dbReference type="EMBL" id="GAI01847.1"/>
    </source>
</evidence>
<dbReference type="AlphaFoldDB" id="X1K488"/>
<proteinExistence type="predicted"/>
<keyword evidence="1" id="KW-1133">Transmembrane helix</keyword>
<reference evidence="2" key="1">
    <citation type="journal article" date="2014" name="Front. Microbiol.">
        <title>High frequency of phylogenetically diverse reductive dehalogenase-homologous genes in deep subseafloor sedimentary metagenomes.</title>
        <authorList>
            <person name="Kawai M."/>
            <person name="Futagami T."/>
            <person name="Toyoda A."/>
            <person name="Takaki Y."/>
            <person name="Nishi S."/>
            <person name="Hori S."/>
            <person name="Arai W."/>
            <person name="Tsubouchi T."/>
            <person name="Morono Y."/>
            <person name="Uchiyama I."/>
            <person name="Ito T."/>
            <person name="Fujiyama A."/>
            <person name="Inagaki F."/>
            <person name="Takami H."/>
        </authorList>
    </citation>
    <scope>NUCLEOTIDE SEQUENCE</scope>
    <source>
        <strain evidence="2">Expedition CK06-06</strain>
    </source>
</reference>
<keyword evidence="1" id="KW-0812">Transmembrane</keyword>
<evidence type="ECO:0000256" key="1">
    <source>
        <dbReference type="SAM" id="Phobius"/>
    </source>
</evidence>
<feature type="transmembrane region" description="Helical" evidence="1">
    <location>
        <begin position="328"/>
        <end position="349"/>
    </location>
</feature>
<feature type="non-terminal residue" evidence="2">
    <location>
        <position position="1"/>
    </location>
</feature>
<dbReference type="EMBL" id="BARV01000755">
    <property type="protein sequence ID" value="GAI01847.1"/>
    <property type="molecule type" value="Genomic_DNA"/>
</dbReference>
<sequence length="353" mass="40974">PLNENRITIDWVFNPNYLVYGEFPCIGAEVGAGYFHFGKEFPKALFKEALEDCKSEAGNLICSSIPTTYYDPHDTKLEENPTGLTYNEMSPYLPEMYLTNGYLNLFYEGGELAGGWEFEEFNWGDPPKNPPCSLGFCKYCEIYDTCIEAGCSWYYSSWLQQYFCVEPFEPEPEECGSFFKCQYCTTQESCELELNCEWIDRGLGFKCYMKEPVMPPPQVEWLVPELEDCSELSGVERWLCEIKNFIAGIFMPTQTKIDELYNTIGAFKEKFPFNYILALQTFFNSVRVSLDTQKSIPIKILGEEAEVSFVFWDKTTTIGGVPETFKNILFDFTTILVLLCWFVWLIHFVRRFF</sequence>
<keyword evidence="1" id="KW-0472">Membrane</keyword>